<name>A0ABD2FL66_PAGBO</name>
<feature type="compositionally biased region" description="Basic and acidic residues" evidence="1">
    <location>
        <begin position="206"/>
        <end position="230"/>
    </location>
</feature>
<sequence>MKGLLFLLCCVELLGSLLCGPQTTAGITAASDLTTSDPDSTTQEYNSTADSTSPTFQKTSLSDHTSEANIQTEPPSPVSLDFSSHSTSMSSGTHRPTTISTTTTSTTPFNMYRECLPLFMVSGGLIIACTILLVSTLLLIWKVCQQSRRIKALSSNADLISTSEYWMGTAKRNKSASELEAKENTVLMSDIGQTQEEMGNGTTEEEGGKVKEDGPKEEKKKEEETAKSEEVLAGPVTVAEKASKPQEEATDSKSTEAASASNCKGTEEPKDKVKCVFQCVS</sequence>
<accession>A0ABD2FL66</accession>
<feature type="compositionally biased region" description="Basic and acidic residues" evidence="1">
    <location>
        <begin position="241"/>
        <end position="254"/>
    </location>
</feature>
<evidence type="ECO:0000256" key="3">
    <source>
        <dbReference type="SAM" id="SignalP"/>
    </source>
</evidence>
<keyword evidence="5" id="KW-1185">Reference proteome</keyword>
<keyword evidence="2" id="KW-0812">Transmembrane</keyword>
<gene>
    <name evidence="4" type="ORF">OYC64_020264</name>
</gene>
<evidence type="ECO:0000256" key="2">
    <source>
        <dbReference type="SAM" id="Phobius"/>
    </source>
</evidence>
<feature type="chain" id="PRO_5044790083" evidence="3">
    <location>
        <begin position="20"/>
        <end position="281"/>
    </location>
</feature>
<comment type="caution">
    <text evidence="4">The sequence shown here is derived from an EMBL/GenBank/DDBJ whole genome shotgun (WGS) entry which is preliminary data.</text>
</comment>
<evidence type="ECO:0000313" key="4">
    <source>
        <dbReference type="EMBL" id="KAL3042285.1"/>
    </source>
</evidence>
<feature type="compositionally biased region" description="Low complexity" evidence="1">
    <location>
        <begin position="79"/>
        <end position="102"/>
    </location>
</feature>
<feature type="compositionally biased region" description="Polar residues" evidence="1">
    <location>
        <begin position="255"/>
        <end position="264"/>
    </location>
</feature>
<organism evidence="4 5">
    <name type="scientific">Pagothenia borchgrevinki</name>
    <name type="common">Bald rockcod</name>
    <name type="synonym">Trematomus borchgrevinki</name>
    <dbReference type="NCBI Taxonomy" id="8213"/>
    <lineage>
        <taxon>Eukaryota</taxon>
        <taxon>Metazoa</taxon>
        <taxon>Chordata</taxon>
        <taxon>Craniata</taxon>
        <taxon>Vertebrata</taxon>
        <taxon>Euteleostomi</taxon>
        <taxon>Actinopterygii</taxon>
        <taxon>Neopterygii</taxon>
        <taxon>Teleostei</taxon>
        <taxon>Neoteleostei</taxon>
        <taxon>Acanthomorphata</taxon>
        <taxon>Eupercaria</taxon>
        <taxon>Perciformes</taxon>
        <taxon>Notothenioidei</taxon>
        <taxon>Nototheniidae</taxon>
        <taxon>Pagothenia</taxon>
    </lineage>
</organism>
<feature type="region of interest" description="Disordered" evidence="1">
    <location>
        <begin position="30"/>
        <end position="102"/>
    </location>
</feature>
<dbReference type="AlphaFoldDB" id="A0ABD2FL66"/>
<feature type="signal peptide" evidence="3">
    <location>
        <begin position="1"/>
        <end position="19"/>
    </location>
</feature>
<feature type="transmembrane region" description="Helical" evidence="2">
    <location>
        <begin position="118"/>
        <end position="141"/>
    </location>
</feature>
<evidence type="ECO:0000256" key="1">
    <source>
        <dbReference type="SAM" id="MobiDB-lite"/>
    </source>
</evidence>
<reference evidence="4 5" key="2">
    <citation type="journal article" date="2024" name="G3 (Bethesda)">
        <title>The genome of the cryopelagic Antarctic bald notothen, Trematomus borchgrevinki.</title>
        <authorList>
            <person name="Rayamajhi N."/>
            <person name="Rivera-Colon A.G."/>
            <person name="Minhas B.F."/>
            <person name="Cheng C.C."/>
            <person name="Catchen J.M."/>
        </authorList>
    </citation>
    <scope>NUCLEOTIDE SEQUENCE [LARGE SCALE GENOMIC DNA]</scope>
    <source>
        <strain evidence="4">AGRC-2024</strain>
    </source>
</reference>
<feature type="compositionally biased region" description="Polar residues" evidence="1">
    <location>
        <begin position="43"/>
        <end position="73"/>
    </location>
</feature>
<dbReference type="EMBL" id="JBIYXZ010002089">
    <property type="protein sequence ID" value="KAL3042285.1"/>
    <property type="molecule type" value="Genomic_DNA"/>
</dbReference>
<keyword evidence="2" id="KW-1133">Transmembrane helix</keyword>
<feature type="compositionally biased region" description="Low complexity" evidence="1">
    <location>
        <begin position="30"/>
        <end position="42"/>
    </location>
</feature>
<feature type="region of interest" description="Disordered" evidence="1">
    <location>
        <begin position="189"/>
        <end position="270"/>
    </location>
</feature>
<reference evidence="4 5" key="1">
    <citation type="journal article" date="2022" name="G3 (Bethesda)">
        <title>Evaluating Illumina-, Nanopore-, and PacBio-based genome assembly strategies with the bald notothen, Trematomus borchgrevinki.</title>
        <authorList>
            <person name="Rayamajhi N."/>
            <person name="Cheng C.C."/>
            <person name="Catchen J.M."/>
        </authorList>
    </citation>
    <scope>NUCLEOTIDE SEQUENCE [LARGE SCALE GENOMIC DNA]</scope>
    <source>
        <strain evidence="4">AGRC-2024</strain>
    </source>
</reference>
<keyword evidence="2" id="KW-0472">Membrane</keyword>
<evidence type="ECO:0000313" key="5">
    <source>
        <dbReference type="Proteomes" id="UP001619887"/>
    </source>
</evidence>
<proteinExistence type="predicted"/>
<keyword evidence="3" id="KW-0732">Signal</keyword>
<protein>
    <submittedName>
        <fullName evidence="4">Uncharacterized protein</fullName>
    </submittedName>
</protein>
<dbReference type="Proteomes" id="UP001619887">
    <property type="component" value="Unassembled WGS sequence"/>
</dbReference>